<evidence type="ECO:0000256" key="4">
    <source>
        <dbReference type="ARBA" id="ARBA00023004"/>
    </source>
</evidence>
<dbReference type="GO" id="GO:0051213">
    <property type="term" value="F:dioxygenase activity"/>
    <property type="evidence" value="ECO:0007669"/>
    <property type="project" value="UniProtKB-KW"/>
</dbReference>
<dbReference type="OrthoDB" id="288590at2759"/>
<evidence type="ECO:0000256" key="2">
    <source>
        <dbReference type="ARBA" id="ARBA00022723"/>
    </source>
</evidence>
<comment type="caution">
    <text evidence="7">The sequence shown here is derived from an EMBL/GenBank/DDBJ whole genome shotgun (WGS) entry which is preliminary data.</text>
</comment>
<dbReference type="Pfam" id="PF03171">
    <property type="entry name" value="2OG-FeII_Oxy"/>
    <property type="match status" value="1"/>
</dbReference>
<keyword evidence="2 5" id="KW-0479">Metal-binding</keyword>
<dbReference type="PROSITE" id="PS51471">
    <property type="entry name" value="FE2OG_OXY"/>
    <property type="match status" value="1"/>
</dbReference>
<dbReference type="GO" id="GO:0046872">
    <property type="term" value="F:metal ion binding"/>
    <property type="evidence" value="ECO:0007669"/>
    <property type="project" value="UniProtKB-KW"/>
</dbReference>
<dbReference type="PANTHER" id="PTHR47991">
    <property type="entry name" value="OXOGLUTARATE/IRON-DEPENDENT DIOXYGENASE"/>
    <property type="match status" value="1"/>
</dbReference>
<evidence type="ECO:0000313" key="8">
    <source>
        <dbReference type="Proteomes" id="UP000237105"/>
    </source>
</evidence>
<name>A0A2P5AAS5_PARAD</name>
<reference evidence="8" key="1">
    <citation type="submission" date="2016-06" db="EMBL/GenBank/DDBJ databases">
        <title>Parallel loss of symbiosis genes in relatives of nitrogen-fixing non-legume Parasponia.</title>
        <authorList>
            <person name="Van Velzen R."/>
            <person name="Holmer R."/>
            <person name="Bu F."/>
            <person name="Rutten L."/>
            <person name="Van Zeijl A."/>
            <person name="Liu W."/>
            <person name="Santuari L."/>
            <person name="Cao Q."/>
            <person name="Sharma T."/>
            <person name="Shen D."/>
            <person name="Roswanjaya Y."/>
            <person name="Wardhani T."/>
            <person name="Kalhor M.S."/>
            <person name="Jansen J."/>
            <person name="Van den Hoogen J."/>
            <person name="Gungor B."/>
            <person name="Hartog M."/>
            <person name="Hontelez J."/>
            <person name="Verver J."/>
            <person name="Yang W.-C."/>
            <person name="Schijlen E."/>
            <person name="Repin R."/>
            <person name="Schilthuizen M."/>
            <person name="Schranz E."/>
            <person name="Heidstra R."/>
            <person name="Miyata K."/>
            <person name="Fedorova E."/>
            <person name="Kohlen W."/>
            <person name="Bisseling T."/>
            <person name="Smit S."/>
            <person name="Geurts R."/>
        </authorList>
    </citation>
    <scope>NUCLEOTIDE SEQUENCE [LARGE SCALE GENOMIC DNA]</scope>
    <source>
        <strain evidence="8">cv. WU1-14</strain>
    </source>
</reference>
<dbReference type="Gene3D" id="2.60.120.330">
    <property type="entry name" value="B-lactam Antibiotic, Isopenicillin N Synthase, Chain"/>
    <property type="match status" value="1"/>
</dbReference>
<organism evidence="7 8">
    <name type="scientific">Parasponia andersonii</name>
    <name type="common">Sponia andersonii</name>
    <dbReference type="NCBI Taxonomy" id="3476"/>
    <lineage>
        <taxon>Eukaryota</taxon>
        <taxon>Viridiplantae</taxon>
        <taxon>Streptophyta</taxon>
        <taxon>Embryophyta</taxon>
        <taxon>Tracheophyta</taxon>
        <taxon>Spermatophyta</taxon>
        <taxon>Magnoliopsida</taxon>
        <taxon>eudicotyledons</taxon>
        <taxon>Gunneridae</taxon>
        <taxon>Pentapetalae</taxon>
        <taxon>rosids</taxon>
        <taxon>fabids</taxon>
        <taxon>Rosales</taxon>
        <taxon>Cannabaceae</taxon>
        <taxon>Parasponia</taxon>
    </lineage>
</organism>
<protein>
    <submittedName>
        <fullName evidence="7">Oxoglutarate/iron-dependent dioxygenase</fullName>
    </submittedName>
</protein>
<dbReference type="InterPro" id="IPR027443">
    <property type="entry name" value="IPNS-like_sf"/>
</dbReference>
<keyword evidence="4 5" id="KW-0408">Iron</keyword>
<keyword evidence="5" id="KW-0560">Oxidoreductase</keyword>
<feature type="domain" description="Fe2OG dioxygenase" evidence="6">
    <location>
        <begin position="209"/>
        <end position="310"/>
    </location>
</feature>
<dbReference type="Proteomes" id="UP000237105">
    <property type="component" value="Unassembled WGS sequence"/>
</dbReference>
<evidence type="ECO:0000256" key="3">
    <source>
        <dbReference type="ARBA" id="ARBA00022896"/>
    </source>
</evidence>
<keyword evidence="3" id="KW-0847">Vitamin C</keyword>
<proteinExistence type="inferred from homology"/>
<keyword evidence="7" id="KW-0223">Dioxygenase</keyword>
<dbReference type="FunFam" id="2.60.120.330:FF:000079">
    <property type="entry name" value="Protein SRG1"/>
    <property type="match status" value="1"/>
</dbReference>
<dbReference type="STRING" id="3476.A0A2P5AAS5"/>
<comment type="similarity">
    <text evidence="1 5">Belongs to the iron/ascorbate-dependent oxidoreductase family.</text>
</comment>
<dbReference type="AlphaFoldDB" id="A0A2P5AAS5"/>
<dbReference type="EMBL" id="JXTB01000716">
    <property type="protein sequence ID" value="PON33604.1"/>
    <property type="molecule type" value="Genomic_DNA"/>
</dbReference>
<accession>A0A2P5AAS5</accession>
<evidence type="ECO:0000256" key="5">
    <source>
        <dbReference type="RuleBase" id="RU003682"/>
    </source>
</evidence>
<evidence type="ECO:0000313" key="7">
    <source>
        <dbReference type="EMBL" id="PON33604.1"/>
    </source>
</evidence>
<dbReference type="InterPro" id="IPR005123">
    <property type="entry name" value="Oxoglu/Fe-dep_dioxygenase_dom"/>
</dbReference>
<evidence type="ECO:0000259" key="6">
    <source>
        <dbReference type="PROSITE" id="PS51471"/>
    </source>
</evidence>
<dbReference type="Pfam" id="PF14226">
    <property type="entry name" value="DIOX_N"/>
    <property type="match status" value="1"/>
</dbReference>
<sequence>MGSITEQVDNIPTYPPSLQVPSVQEMVLKDPLEVPERYIRNEEEMQTKTDSSHLSSQVPVIDLSLLSNGDKEELMKFELACEEWGFFQVVNHGVAIEVLQAMKDASNEFFELPLEEKNKIAMPPNDMQGYGHAYVVSEEQTLDWSDTLIMLVYPSRFRNAKIWPTETKGFKESIETYSTELKRVAEELLCSLSLIMGMDKSALLELHKELVQALRVNYYPPCRTPDKVLGISPHSDTSTITILMQDGDVTGLQIRHQGGWVPVKPIPNALVVNVGDVTEILSNGKYKSIEHRAVTNESKIRLSFASFFIPLDEVEIEPLNHFLDSDSLPMYKKVKYGDYMRQSMKMKHDGKAHTRMAKTEF</sequence>
<gene>
    <name evidence="7" type="ORF">PanWU01x14_351290</name>
</gene>
<dbReference type="InterPro" id="IPR044861">
    <property type="entry name" value="IPNS-like_FE2OG_OXY"/>
</dbReference>
<keyword evidence="8" id="KW-1185">Reference proteome</keyword>
<dbReference type="InterPro" id="IPR026992">
    <property type="entry name" value="DIOX_N"/>
</dbReference>
<dbReference type="GO" id="GO:0031418">
    <property type="term" value="F:L-ascorbic acid binding"/>
    <property type="evidence" value="ECO:0007669"/>
    <property type="project" value="UniProtKB-KW"/>
</dbReference>
<evidence type="ECO:0000256" key="1">
    <source>
        <dbReference type="ARBA" id="ARBA00008056"/>
    </source>
</evidence>
<dbReference type="SUPFAM" id="SSF51197">
    <property type="entry name" value="Clavaminate synthase-like"/>
    <property type="match status" value="1"/>
</dbReference>
<dbReference type="InterPro" id="IPR050295">
    <property type="entry name" value="Plant_2OG-oxidoreductases"/>
</dbReference>